<accession>A0A8K1CQ17</accession>
<dbReference type="AlphaFoldDB" id="A0A8K1CQ17"/>
<organism evidence="2 3">
    <name type="scientific">Pythium oligandrum</name>
    <name type="common">Mycoparasitic fungus</name>
    <dbReference type="NCBI Taxonomy" id="41045"/>
    <lineage>
        <taxon>Eukaryota</taxon>
        <taxon>Sar</taxon>
        <taxon>Stramenopiles</taxon>
        <taxon>Oomycota</taxon>
        <taxon>Peronosporomycetes</taxon>
        <taxon>Pythiales</taxon>
        <taxon>Pythiaceae</taxon>
        <taxon>Pythium</taxon>
    </lineage>
</organism>
<reference evidence="2" key="1">
    <citation type="submission" date="2019-03" db="EMBL/GenBank/DDBJ databases">
        <title>Long read genome sequence of the mycoparasitic Pythium oligandrum ATCC 38472 isolated from sugarbeet rhizosphere.</title>
        <authorList>
            <person name="Gaulin E."/>
        </authorList>
    </citation>
    <scope>NUCLEOTIDE SEQUENCE</scope>
    <source>
        <strain evidence="2">ATCC 38472_TT</strain>
    </source>
</reference>
<sequence length="285" mass="31226">MSGYAAILARLAPQELHAHSQEALQIELNALSGQLRAAMAALEQIQHVQQAATQLVGSQASTKRFEELWTLQAALKSKLKQMRANMKDVPTSIPPEPISTKRPRPLLRTSRRKATKTKQEKKQKVEPRVPTVEAAVIHILSDDENGDSASDQSPVDFAELTNLTDFASKLAAQVGTLEVDARRSADVTELVKSVSGLLKRLSRCSEEDMSNRRMRSIFAKIRVAVAVVVSALTAQGASVENARQIALIARAVDQAALKHDLLQRQLASYRDVLGDLEASLLRVKL</sequence>
<evidence type="ECO:0000256" key="1">
    <source>
        <dbReference type="SAM" id="MobiDB-lite"/>
    </source>
</evidence>
<dbReference type="Proteomes" id="UP000794436">
    <property type="component" value="Unassembled WGS sequence"/>
</dbReference>
<name>A0A8K1CQ17_PYTOL</name>
<keyword evidence="3" id="KW-1185">Reference proteome</keyword>
<comment type="caution">
    <text evidence="2">The sequence shown here is derived from an EMBL/GenBank/DDBJ whole genome shotgun (WGS) entry which is preliminary data.</text>
</comment>
<feature type="compositionally biased region" description="Basic and acidic residues" evidence="1">
    <location>
        <begin position="117"/>
        <end position="127"/>
    </location>
</feature>
<evidence type="ECO:0000313" key="3">
    <source>
        <dbReference type="Proteomes" id="UP000794436"/>
    </source>
</evidence>
<proteinExistence type="predicted"/>
<feature type="region of interest" description="Disordered" evidence="1">
    <location>
        <begin position="87"/>
        <end position="128"/>
    </location>
</feature>
<protein>
    <submittedName>
        <fullName evidence="2">Uncharacterized protein</fullName>
    </submittedName>
</protein>
<gene>
    <name evidence="2" type="ORF">Poli38472_011040</name>
</gene>
<evidence type="ECO:0000313" key="2">
    <source>
        <dbReference type="EMBL" id="TMW67420.1"/>
    </source>
</evidence>
<feature type="compositionally biased region" description="Basic residues" evidence="1">
    <location>
        <begin position="101"/>
        <end position="116"/>
    </location>
</feature>
<dbReference type="EMBL" id="SPLM01000004">
    <property type="protein sequence ID" value="TMW67420.1"/>
    <property type="molecule type" value="Genomic_DNA"/>
</dbReference>